<proteinExistence type="predicted"/>
<evidence type="ECO:0000313" key="1">
    <source>
        <dbReference type="EMBL" id="QTD49650.1"/>
    </source>
</evidence>
<dbReference type="AlphaFoldDB" id="A0A8A4TJC5"/>
<reference evidence="1" key="1">
    <citation type="submission" date="2021-03" db="EMBL/GenBank/DDBJ databases">
        <title>Acanthopleuribacteraceae sp. M133.</title>
        <authorList>
            <person name="Wang G."/>
        </authorList>
    </citation>
    <scope>NUCLEOTIDE SEQUENCE</scope>
    <source>
        <strain evidence="1">M133</strain>
    </source>
</reference>
<keyword evidence="2" id="KW-1185">Reference proteome</keyword>
<gene>
    <name evidence="1" type="ORF">J3U87_29050</name>
</gene>
<name>A0A8A4TJC5_SULCO</name>
<protein>
    <submittedName>
        <fullName evidence="1">Uncharacterized protein</fullName>
    </submittedName>
</protein>
<dbReference type="KEGG" id="scor:J3U87_29050"/>
<evidence type="ECO:0000313" key="2">
    <source>
        <dbReference type="Proteomes" id="UP000663929"/>
    </source>
</evidence>
<dbReference type="EMBL" id="CP071793">
    <property type="protein sequence ID" value="QTD49650.1"/>
    <property type="molecule type" value="Genomic_DNA"/>
</dbReference>
<accession>A0A8A4TJC5</accession>
<dbReference type="RefSeq" id="WP_237379283.1">
    <property type="nucleotide sequence ID" value="NZ_CP071793.1"/>
</dbReference>
<dbReference type="Proteomes" id="UP000663929">
    <property type="component" value="Chromosome"/>
</dbReference>
<sequence>MPFFRSLHRGIAYGAGHMQTAGTEGQVVALTGNDLFAPITGNATPFGILRADCAVGEMPGVWFNGGLYETDRYEGTPTAGAPLTFSANSLLTADVQTDDSVIGTVVAVNGSTIKFKLLI</sequence>
<organism evidence="1 2">
    <name type="scientific">Sulfidibacter corallicola</name>
    <dbReference type="NCBI Taxonomy" id="2818388"/>
    <lineage>
        <taxon>Bacteria</taxon>
        <taxon>Pseudomonadati</taxon>
        <taxon>Acidobacteriota</taxon>
        <taxon>Holophagae</taxon>
        <taxon>Acanthopleuribacterales</taxon>
        <taxon>Acanthopleuribacteraceae</taxon>
        <taxon>Sulfidibacter</taxon>
    </lineage>
</organism>